<feature type="domain" description="Formyl transferase N-terminal" evidence="2">
    <location>
        <begin position="47"/>
        <end position="197"/>
    </location>
</feature>
<dbReference type="SUPFAM" id="SSF53328">
    <property type="entry name" value="Formyltransferase"/>
    <property type="match status" value="1"/>
</dbReference>
<dbReference type="AlphaFoldDB" id="A0AAI9EB83"/>
<dbReference type="CDD" id="cd08646">
    <property type="entry name" value="FMT_core_Met-tRNA-FMT_N"/>
    <property type="match status" value="1"/>
</dbReference>
<comment type="caution">
    <text evidence="3">The sequence shown here is derived from an EMBL/GenBank/DDBJ whole genome shotgun (WGS) entry which is preliminary data.</text>
</comment>
<sequence>MLRTFFARPAKRAIRPTRIGGHFTSRLYSILFCGADEFSIYSLRAVHRLLDRTLDKVQSIEVVCRPAKRVGRGLQEIQEPPIKSVAEELSLPVYQLDTFTGWKPRRTPDLIIAVSFGLLIPARLLREAKYGGLNVHPSLLPDLRGPAPIQHALLKGRTHTGVSLQDMHHTKFDHGKILDQMQLAIPEDCTVEHLIDTLGPIGASMLQNIILRDLKASPLPISGADASQGELEHAPKITPEDRHIDWSTWTSDKILRYDRVLGRLWDRTTYQYCHGKPQEAKRITFEGPWRRIVGKELLEFHTDWPRLPGRPTLNYKQKKPMIGVWTVDESLLAPSYATVEGGKPRTALAGLRNLILKHSELSKVRTSQTS</sequence>
<dbReference type="InterPro" id="IPR036477">
    <property type="entry name" value="Formyl_transf_N_sf"/>
</dbReference>
<keyword evidence="4" id="KW-1185">Reference proteome</keyword>
<dbReference type="PANTHER" id="PTHR11138:SF5">
    <property type="entry name" value="METHIONYL-TRNA FORMYLTRANSFERASE, MITOCHONDRIAL"/>
    <property type="match status" value="1"/>
</dbReference>
<evidence type="ECO:0000313" key="4">
    <source>
        <dbReference type="Proteomes" id="UP001296104"/>
    </source>
</evidence>
<dbReference type="InterPro" id="IPR002376">
    <property type="entry name" value="Formyl_transf_N"/>
</dbReference>
<name>A0AAI9EB83_9PEZI</name>
<dbReference type="GO" id="GO:0004479">
    <property type="term" value="F:methionyl-tRNA formyltransferase activity"/>
    <property type="evidence" value="ECO:0007669"/>
    <property type="project" value="UniProtKB-EC"/>
</dbReference>
<dbReference type="Proteomes" id="UP001296104">
    <property type="component" value="Unassembled WGS sequence"/>
</dbReference>
<dbReference type="Pfam" id="PF00551">
    <property type="entry name" value="Formyl_trans_N"/>
    <property type="match status" value="1"/>
</dbReference>
<organism evidence="3 4">
    <name type="scientific">Lecanosticta acicola</name>
    <dbReference type="NCBI Taxonomy" id="111012"/>
    <lineage>
        <taxon>Eukaryota</taxon>
        <taxon>Fungi</taxon>
        <taxon>Dikarya</taxon>
        <taxon>Ascomycota</taxon>
        <taxon>Pezizomycotina</taxon>
        <taxon>Dothideomycetes</taxon>
        <taxon>Dothideomycetidae</taxon>
        <taxon>Mycosphaerellales</taxon>
        <taxon>Mycosphaerellaceae</taxon>
        <taxon>Lecanosticta</taxon>
    </lineage>
</organism>
<dbReference type="Gene3D" id="3.40.50.12230">
    <property type="match status" value="1"/>
</dbReference>
<evidence type="ECO:0000259" key="2">
    <source>
        <dbReference type="Pfam" id="PF00551"/>
    </source>
</evidence>
<evidence type="ECO:0000313" key="3">
    <source>
        <dbReference type="EMBL" id="CAK4027231.1"/>
    </source>
</evidence>
<protein>
    <recommendedName>
        <fullName evidence="1">methionyl-tRNA formyltransferase</fullName>
        <ecNumber evidence="1">2.1.2.9</ecNumber>
    </recommendedName>
</protein>
<dbReference type="EMBL" id="CAVMBE010000031">
    <property type="protein sequence ID" value="CAK4027231.1"/>
    <property type="molecule type" value="Genomic_DNA"/>
</dbReference>
<accession>A0AAI9EB83</accession>
<dbReference type="EC" id="2.1.2.9" evidence="1"/>
<reference evidence="3" key="1">
    <citation type="submission" date="2023-11" db="EMBL/GenBank/DDBJ databases">
        <authorList>
            <person name="Alioto T."/>
            <person name="Alioto T."/>
            <person name="Gomez Garrido J."/>
        </authorList>
    </citation>
    <scope>NUCLEOTIDE SEQUENCE</scope>
</reference>
<evidence type="ECO:0000256" key="1">
    <source>
        <dbReference type="ARBA" id="ARBA00012261"/>
    </source>
</evidence>
<dbReference type="GO" id="GO:0005739">
    <property type="term" value="C:mitochondrion"/>
    <property type="evidence" value="ECO:0007669"/>
    <property type="project" value="TreeGrafter"/>
</dbReference>
<gene>
    <name evidence="3" type="ORF">LECACI_7A005061</name>
</gene>
<dbReference type="InterPro" id="IPR041711">
    <property type="entry name" value="Met-tRNA-FMT_N"/>
</dbReference>
<dbReference type="PANTHER" id="PTHR11138">
    <property type="entry name" value="METHIONYL-TRNA FORMYLTRANSFERASE"/>
    <property type="match status" value="1"/>
</dbReference>
<proteinExistence type="predicted"/>